<evidence type="ECO:0000259" key="2">
    <source>
        <dbReference type="Pfam" id="PF14833"/>
    </source>
</evidence>
<dbReference type="GO" id="GO:0050661">
    <property type="term" value="F:NADP binding"/>
    <property type="evidence" value="ECO:0007669"/>
    <property type="project" value="InterPro"/>
</dbReference>
<evidence type="ECO:0008006" key="4">
    <source>
        <dbReference type="Google" id="ProtNLM"/>
    </source>
</evidence>
<organism evidence="3">
    <name type="scientific">marine metagenome</name>
    <dbReference type="NCBI Taxonomy" id="408172"/>
    <lineage>
        <taxon>unclassified sequences</taxon>
        <taxon>metagenomes</taxon>
        <taxon>ecological metagenomes</taxon>
    </lineage>
</organism>
<feature type="domain" description="3-hydroxyisobutyrate dehydrogenase-like NAD-binding" evidence="2">
    <location>
        <begin position="75"/>
        <end position="195"/>
    </location>
</feature>
<feature type="domain" description="6-phosphogluconate dehydrogenase NADP-binding" evidence="1">
    <location>
        <begin position="1"/>
        <end position="70"/>
    </location>
</feature>
<dbReference type="Pfam" id="PF03446">
    <property type="entry name" value="NAD_binding_2"/>
    <property type="match status" value="1"/>
</dbReference>
<proteinExistence type="predicted"/>
<dbReference type="InterPro" id="IPR036291">
    <property type="entry name" value="NAD(P)-bd_dom_sf"/>
</dbReference>
<gene>
    <name evidence="3" type="ORF">METZ01_LOCUS105308</name>
</gene>
<dbReference type="InterPro" id="IPR006115">
    <property type="entry name" value="6PGDH_NADP-bd"/>
</dbReference>
<dbReference type="AlphaFoldDB" id="A0A381WIX9"/>
<dbReference type="Gene3D" id="3.40.50.720">
    <property type="entry name" value="NAD(P)-binding Rossmann-like Domain"/>
    <property type="match status" value="1"/>
</dbReference>
<dbReference type="SUPFAM" id="SSF51735">
    <property type="entry name" value="NAD(P)-binding Rossmann-fold domains"/>
    <property type="match status" value="1"/>
</dbReference>
<dbReference type="SUPFAM" id="SSF48179">
    <property type="entry name" value="6-phosphogluconate dehydrogenase C-terminal domain-like"/>
    <property type="match status" value="1"/>
</dbReference>
<sequence>WIDFSTNSISCFNKIKRKLDNRIINFIDAPISGGNLKAKSGELSIFVGGKKTTFNKVKTILNLLGKNIYVLETFGAGYAAKIAQVSLCYLNYLSLSEALMIGVKSGIKPKLMLDIIDKSASGGFTSSKYGPHMIDGSYDSSFSLGLSYKDLILANEIIRSKKMDLPVTNLTTKIYKKAFQKYGKKVNHLQVIKLIEESNKKVLH</sequence>
<protein>
    <recommendedName>
        <fullName evidence="4">3-hydroxyisobutyrate dehydrogenase-like NAD-binding domain-containing protein</fullName>
    </recommendedName>
</protein>
<dbReference type="InterPro" id="IPR008927">
    <property type="entry name" value="6-PGluconate_DH-like_C_sf"/>
</dbReference>
<feature type="non-terminal residue" evidence="3">
    <location>
        <position position="1"/>
    </location>
</feature>
<dbReference type="Gene3D" id="1.10.1040.10">
    <property type="entry name" value="N-(1-d-carboxylethyl)-l-norvaline Dehydrogenase, domain 2"/>
    <property type="match status" value="1"/>
</dbReference>
<dbReference type="PANTHER" id="PTHR43060">
    <property type="entry name" value="3-HYDROXYISOBUTYRATE DEHYDROGENASE-LIKE 1, MITOCHONDRIAL-RELATED"/>
    <property type="match status" value="1"/>
</dbReference>
<reference evidence="3" key="1">
    <citation type="submission" date="2018-05" db="EMBL/GenBank/DDBJ databases">
        <authorList>
            <person name="Lanie J.A."/>
            <person name="Ng W.-L."/>
            <person name="Kazmierczak K.M."/>
            <person name="Andrzejewski T.M."/>
            <person name="Davidsen T.M."/>
            <person name="Wayne K.J."/>
            <person name="Tettelin H."/>
            <person name="Glass J.I."/>
            <person name="Rusch D."/>
            <person name="Podicherti R."/>
            <person name="Tsui H.-C.T."/>
            <person name="Winkler M.E."/>
        </authorList>
    </citation>
    <scope>NUCLEOTIDE SEQUENCE</scope>
</reference>
<evidence type="ECO:0000259" key="1">
    <source>
        <dbReference type="Pfam" id="PF03446"/>
    </source>
</evidence>
<name>A0A381WIX9_9ZZZZ</name>
<dbReference type="PANTHER" id="PTHR43060:SF15">
    <property type="entry name" value="3-HYDROXYISOBUTYRATE DEHYDROGENASE-LIKE 1, MITOCHONDRIAL-RELATED"/>
    <property type="match status" value="1"/>
</dbReference>
<dbReference type="InterPro" id="IPR013328">
    <property type="entry name" value="6PGD_dom2"/>
</dbReference>
<accession>A0A381WIX9</accession>
<dbReference type="Pfam" id="PF14833">
    <property type="entry name" value="NAD_binding_11"/>
    <property type="match status" value="1"/>
</dbReference>
<dbReference type="GO" id="GO:0051287">
    <property type="term" value="F:NAD binding"/>
    <property type="evidence" value="ECO:0007669"/>
    <property type="project" value="InterPro"/>
</dbReference>
<evidence type="ECO:0000313" key="3">
    <source>
        <dbReference type="EMBL" id="SVA52454.1"/>
    </source>
</evidence>
<dbReference type="InterPro" id="IPR029154">
    <property type="entry name" value="HIBADH-like_NADP-bd"/>
</dbReference>
<dbReference type="EMBL" id="UINC01011952">
    <property type="protein sequence ID" value="SVA52454.1"/>
    <property type="molecule type" value="Genomic_DNA"/>
</dbReference>